<comment type="caution">
    <text evidence="13">The sequence shown here is derived from an EMBL/GenBank/DDBJ whole genome shotgun (WGS) entry which is preliminary data.</text>
</comment>
<dbReference type="GO" id="GO:0006260">
    <property type="term" value="P:DNA replication"/>
    <property type="evidence" value="ECO:0007669"/>
    <property type="project" value="UniProtKB-KW"/>
</dbReference>
<evidence type="ECO:0000256" key="11">
    <source>
        <dbReference type="ARBA" id="ARBA00038905"/>
    </source>
</evidence>
<comment type="cofactor">
    <cofactor evidence="1">
        <name>Mg(2+)</name>
        <dbReference type="ChEBI" id="CHEBI:18420"/>
    </cofactor>
</comment>
<evidence type="ECO:0000256" key="4">
    <source>
        <dbReference type="ARBA" id="ARBA00022705"/>
    </source>
</evidence>
<keyword evidence="9" id="KW-0234">DNA repair</keyword>
<evidence type="ECO:0000256" key="5">
    <source>
        <dbReference type="ARBA" id="ARBA00022723"/>
    </source>
</evidence>
<dbReference type="InterPro" id="IPR047127">
    <property type="entry name" value="MutT-like"/>
</dbReference>
<dbReference type="EC" id="3.6.1.55" evidence="11"/>
<dbReference type="AlphaFoldDB" id="A0A0W1KHQ7"/>
<dbReference type="GO" id="GO:0044715">
    <property type="term" value="F:8-oxo-dGDP phosphatase activity"/>
    <property type="evidence" value="ECO:0007669"/>
    <property type="project" value="TreeGrafter"/>
</dbReference>
<evidence type="ECO:0000256" key="10">
    <source>
        <dbReference type="ARBA" id="ARBA00035861"/>
    </source>
</evidence>
<comment type="catalytic activity">
    <reaction evidence="10">
        <text>8-oxo-dGTP + H2O = 8-oxo-dGMP + diphosphate + H(+)</text>
        <dbReference type="Rhea" id="RHEA:31575"/>
        <dbReference type="ChEBI" id="CHEBI:15377"/>
        <dbReference type="ChEBI" id="CHEBI:15378"/>
        <dbReference type="ChEBI" id="CHEBI:33019"/>
        <dbReference type="ChEBI" id="CHEBI:63224"/>
        <dbReference type="ChEBI" id="CHEBI:77896"/>
        <dbReference type="EC" id="3.6.1.55"/>
    </reaction>
</comment>
<keyword evidence="15" id="KW-1185">Reference proteome</keyword>
<dbReference type="Gene3D" id="3.90.79.10">
    <property type="entry name" value="Nucleoside Triphosphate Pyrophosphohydrolase"/>
    <property type="match status" value="1"/>
</dbReference>
<dbReference type="OrthoDB" id="9804442at2"/>
<evidence type="ECO:0000256" key="9">
    <source>
        <dbReference type="ARBA" id="ARBA00023204"/>
    </source>
</evidence>
<comment type="similarity">
    <text evidence="2">Belongs to the Nudix hydrolase family.</text>
</comment>
<dbReference type="RefSeq" id="WP_082661227.1">
    <property type="nucleotide sequence ID" value="NZ_CALTZF010000022.1"/>
</dbReference>
<accession>A0A0W1KHQ7</accession>
<dbReference type="GO" id="GO:0006281">
    <property type="term" value="P:DNA repair"/>
    <property type="evidence" value="ECO:0007669"/>
    <property type="project" value="UniProtKB-KW"/>
</dbReference>
<keyword evidence="4" id="KW-0235">DNA replication</keyword>
<keyword evidence="6" id="KW-0227">DNA damage</keyword>
<keyword evidence="5" id="KW-0479">Metal-binding</keyword>
<dbReference type="InterPro" id="IPR020476">
    <property type="entry name" value="Nudix_hydrolase"/>
</dbReference>
<dbReference type="InterPro" id="IPR015797">
    <property type="entry name" value="NUDIX_hydrolase-like_dom_sf"/>
</dbReference>
<evidence type="ECO:0000256" key="1">
    <source>
        <dbReference type="ARBA" id="ARBA00001946"/>
    </source>
</evidence>
<dbReference type="Pfam" id="PF00293">
    <property type="entry name" value="NUDIX"/>
    <property type="match status" value="1"/>
</dbReference>
<gene>
    <name evidence="13" type="primary">nudG</name>
    <name evidence="13" type="ORF">AQZ59_01528</name>
    <name evidence="14" type="ORF">QP858_08240</name>
</gene>
<evidence type="ECO:0000256" key="2">
    <source>
        <dbReference type="ARBA" id="ARBA00005582"/>
    </source>
</evidence>
<dbReference type="PATRIC" id="fig|59561.3.peg.1522"/>
<dbReference type="PANTHER" id="PTHR47707:SF1">
    <property type="entry name" value="NUDIX HYDROLASE FAMILY PROTEIN"/>
    <property type="match status" value="1"/>
</dbReference>
<evidence type="ECO:0000259" key="12">
    <source>
        <dbReference type="PROSITE" id="PS51462"/>
    </source>
</evidence>
<evidence type="ECO:0000256" key="3">
    <source>
        <dbReference type="ARBA" id="ARBA00022457"/>
    </source>
</evidence>
<dbReference type="PANTHER" id="PTHR47707">
    <property type="entry name" value="8-OXO-DGTP DIPHOSPHATASE"/>
    <property type="match status" value="1"/>
</dbReference>
<reference evidence="14" key="2">
    <citation type="submission" date="2023-05" db="EMBL/GenBank/DDBJ databases">
        <title>Genomic Catalog of Human Bladder Bacteria.</title>
        <authorList>
            <person name="Du J."/>
        </authorList>
    </citation>
    <scope>NUCLEOTIDE SEQUENCE</scope>
    <source>
        <strain evidence="14">UMB1304A</strain>
    </source>
</reference>
<keyword evidence="7 13" id="KW-0378">Hydrolase</keyword>
<dbReference type="GO" id="GO:0008413">
    <property type="term" value="F:8-oxo-7,8-dihydroguanosine triphosphate pyrophosphatase activity"/>
    <property type="evidence" value="ECO:0007669"/>
    <property type="project" value="TreeGrafter"/>
</dbReference>
<dbReference type="GO" id="GO:0035539">
    <property type="term" value="F:8-oxo-7,8-dihydrodeoxyguanosine triphosphate pyrophosphatase activity"/>
    <property type="evidence" value="ECO:0007669"/>
    <property type="project" value="UniProtKB-EC"/>
</dbReference>
<dbReference type="Proteomes" id="UP001225576">
    <property type="component" value="Unassembled WGS sequence"/>
</dbReference>
<dbReference type="EMBL" id="JASPDQ010000021">
    <property type="protein sequence ID" value="MDK8602444.1"/>
    <property type="molecule type" value="Genomic_DNA"/>
</dbReference>
<sequence>MKEIHVVGAVFWREADPEADPAGTGAGKGAGREARRGAQILAAQRGPGKNMAGYWEFPGGKVEPGETPREALAREVREELLAEVEVGEFVGRGVYDYSFGRVILDAYLCRLEGQPRLTEHAQVRWLGADELMDVEWAPADLPILEELRRRLSAG</sequence>
<name>A0A0W1KHQ7_9ACTO</name>
<dbReference type="GO" id="GO:0044716">
    <property type="term" value="F:8-oxo-GDP phosphatase activity"/>
    <property type="evidence" value="ECO:0007669"/>
    <property type="project" value="TreeGrafter"/>
</dbReference>
<evidence type="ECO:0000313" key="13">
    <source>
        <dbReference type="EMBL" id="KTF03569.1"/>
    </source>
</evidence>
<keyword evidence="3" id="KW-0515">Mutator protein</keyword>
<dbReference type="Proteomes" id="UP000054404">
    <property type="component" value="Unassembled WGS sequence"/>
</dbReference>
<dbReference type="CDD" id="cd03425">
    <property type="entry name" value="NUDIX_MutT_NudA_like"/>
    <property type="match status" value="1"/>
</dbReference>
<reference evidence="13 15" key="1">
    <citation type="submission" date="2015-11" db="EMBL/GenBank/DDBJ databases">
        <title>Draft Genome Sequence of the Type Strain Trueperella bernardiae LCDC 89-0504T, Isolated from Blood Culture.</title>
        <authorList>
            <person name="Bernier A.-M."/>
            <person name="Bernard K."/>
        </authorList>
    </citation>
    <scope>NUCLEOTIDE SEQUENCE [LARGE SCALE GENOMIC DNA]</scope>
    <source>
        <strain evidence="13 15">LCDC 89-0504</strain>
    </source>
</reference>
<dbReference type="InterPro" id="IPR000086">
    <property type="entry name" value="NUDIX_hydrolase_dom"/>
</dbReference>
<evidence type="ECO:0000256" key="7">
    <source>
        <dbReference type="ARBA" id="ARBA00022801"/>
    </source>
</evidence>
<dbReference type="EMBL" id="LNIZ01000008">
    <property type="protein sequence ID" value="KTF03569.1"/>
    <property type="molecule type" value="Genomic_DNA"/>
</dbReference>
<dbReference type="GO" id="GO:0046872">
    <property type="term" value="F:metal ion binding"/>
    <property type="evidence" value="ECO:0007669"/>
    <property type="project" value="UniProtKB-KW"/>
</dbReference>
<protein>
    <recommendedName>
        <fullName evidence="11">8-oxo-dGTP diphosphatase</fullName>
        <ecNumber evidence="11">3.6.1.55</ecNumber>
    </recommendedName>
</protein>
<feature type="domain" description="Nudix hydrolase" evidence="12">
    <location>
        <begin position="21"/>
        <end position="149"/>
    </location>
</feature>
<evidence type="ECO:0000313" key="15">
    <source>
        <dbReference type="Proteomes" id="UP000054404"/>
    </source>
</evidence>
<dbReference type="STRING" id="59561.AQZ59_01528"/>
<organism evidence="13 15">
    <name type="scientific">Trueperella bernardiae</name>
    <dbReference type="NCBI Taxonomy" id="59561"/>
    <lineage>
        <taxon>Bacteria</taxon>
        <taxon>Bacillati</taxon>
        <taxon>Actinomycetota</taxon>
        <taxon>Actinomycetes</taxon>
        <taxon>Actinomycetales</taxon>
        <taxon>Actinomycetaceae</taxon>
        <taxon>Trueperella</taxon>
    </lineage>
</organism>
<dbReference type="PROSITE" id="PS51462">
    <property type="entry name" value="NUDIX"/>
    <property type="match status" value="1"/>
</dbReference>
<dbReference type="SUPFAM" id="SSF55811">
    <property type="entry name" value="Nudix"/>
    <property type="match status" value="1"/>
</dbReference>
<evidence type="ECO:0000256" key="6">
    <source>
        <dbReference type="ARBA" id="ARBA00022763"/>
    </source>
</evidence>
<keyword evidence="8" id="KW-0460">Magnesium</keyword>
<evidence type="ECO:0000313" key="14">
    <source>
        <dbReference type="EMBL" id="MDK8602444.1"/>
    </source>
</evidence>
<proteinExistence type="inferred from homology"/>
<evidence type="ECO:0000256" key="8">
    <source>
        <dbReference type="ARBA" id="ARBA00022842"/>
    </source>
</evidence>
<dbReference type="PRINTS" id="PR00502">
    <property type="entry name" value="NUDIXFAMILY"/>
</dbReference>